<gene>
    <name evidence="2" type="ORF">AMS68_003665</name>
</gene>
<proteinExistence type="predicted"/>
<accession>A0A6H0XU57</accession>
<dbReference type="PANTHER" id="PTHR10622">
    <property type="entry name" value="HET DOMAIN-CONTAINING PROTEIN"/>
    <property type="match status" value="1"/>
</dbReference>
<evidence type="ECO:0000259" key="1">
    <source>
        <dbReference type="Pfam" id="PF06985"/>
    </source>
</evidence>
<evidence type="ECO:0000313" key="3">
    <source>
        <dbReference type="Proteomes" id="UP000503462"/>
    </source>
</evidence>
<evidence type="ECO:0000313" key="2">
    <source>
        <dbReference type="EMBL" id="QIW98147.1"/>
    </source>
</evidence>
<dbReference type="PANTHER" id="PTHR10622:SF10">
    <property type="entry name" value="HET DOMAIN-CONTAINING PROTEIN"/>
    <property type="match status" value="1"/>
</dbReference>
<sequence length="432" mass="49664">MQDFLVDPPPYAILSHRWTDDEVSYKDFHKGRRTESKGHRKIVQFCDWLKDKSYYQTTADHDDHPYSLNWAWVDTCCIDKRSSAELSEAINSMFTWYAEAHICVAHLQDILCTDPNAVTESEWFTRGWTLQELLAPEAIVFCNRDWTIIGHKCTGTTLATWQCRCDQYQVRSRWGPSVNHQVSTTTKIEAAILQHPDRMFSECVAKRMSWATGRQCTRPEDIAYSLLGIFKINMPLLYGEGNRAFHRLQLELIQRQSDQSIFVCVEEDGLGSHAPLLASSPDAFATCQDVFVPSWWRRRQFSVVQGILHISAHVSCVRIGKLHRAIFLVAIEALLPRKSIIPHAMSGFGSSILGPRRYEIPLMAPYMKYSGDPKTVTEHILLRANRRYIEALQNVTKHRSLDEVLPAEIRKDLGMQPLRICLMPGDLDHMWS</sequence>
<dbReference type="AlphaFoldDB" id="A0A6H0XU57"/>
<reference evidence="2 3" key="1">
    <citation type="journal article" date="2016" name="Sci. Rep.">
        <title>Peltaster fructicola genome reveals evolution from an invasive phytopathogen to an ectophytic parasite.</title>
        <authorList>
            <person name="Xu C."/>
            <person name="Chen H."/>
            <person name="Gleason M.L."/>
            <person name="Xu J.R."/>
            <person name="Liu H."/>
            <person name="Zhang R."/>
            <person name="Sun G."/>
        </authorList>
    </citation>
    <scope>NUCLEOTIDE SEQUENCE [LARGE SCALE GENOMIC DNA]</scope>
    <source>
        <strain evidence="2 3">LNHT1506</strain>
    </source>
</reference>
<dbReference type="OrthoDB" id="20872at2759"/>
<keyword evidence="3" id="KW-1185">Reference proteome</keyword>
<protein>
    <recommendedName>
        <fullName evidence="1">Heterokaryon incompatibility domain-containing protein</fullName>
    </recommendedName>
</protein>
<feature type="domain" description="Heterokaryon incompatibility" evidence="1">
    <location>
        <begin position="11"/>
        <end position="108"/>
    </location>
</feature>
<dbReference type="Pfam" id="PF06985">
    <property type="entry name" value="HET"/>
    <property type="match status" value="1"/>
</dbReference>
<dbReference type="Proteomes" id="UP000503462">
    <property type="component" value="Chromosome 2"/>
</dbReference>
<organism evidence="2 3">
    <name type="scientific">Peltaster fructicola</name>
    <dbReference type="NCBI Taxonomy" id="286661"/>
    <lineage>
        <taxon>Eukaryota</taxon>
        <taxon>Fungi</taxon>
        <taxon>Dikarya</taxon>
        <taxon>Ascomycota</taxon>
        <taxon>Pezizomycotina</taxon>
        <taxon>Dothideomycetes</taxon>
        <taxon>Dothideomycetes incertae sedis</taxon>
        <taxon>Peltaster</taxon>
    </lineage>
</organism>
<name>A0A6H0XU57_9PEZI</name>
<dbReference type="EMBL" id="CP051140">
    <property type="protein sequence ID" value="QIW98147.1"/>
    <property type="molecule type" value="Genomic_DNA"/>
</dbReference>
<dbReference type="InterPro" id="IPR010730">
    <property type="entry name" value="HET"/>
</dbReference>